<sequence>MDINSIDYWLNKFEDEDLTSKRSIDEINIEIKKSLKNGNYENLLIDEDELLNKSEKPGIIIKRTDIKIQPHENIVLEPNNKHLDMNQMTALNIYDIVDIKEETKNWYYINSSTADGWIKKSDVALIKNRKEISNIKNSKNFILVNQSYLETEFNVHDDRASFVEFFLGDKIPLSQDYYDEYPQPGYKIKIPVKNKDNYVEFIDGFIALNKEIEKNYLNYTRKNLLKTAFKMLGEAYGWGSRLRRRDCSSYIMDIMKIFGIKIPRNSGIQEIAGNFNCIKKENIDIEKIKPGDILYMKGHVMLYIGKDKEKHYVIHSGAGYSEKNEIKNVYSVFIMDIEKTLKSGKSTYIDALTSVVKLY</sequence>
<accession>A0AA45C6H1</accession>
<dbReference type="InterPro" id="IPR051202">
    <property type="entry name" value="Peptidase_C40"/>
</dbReference>
<comment type="caution">
    <text evidence="6">The sequence shown here is derived from an EMBL/GenBank/DDBJ whole genome shotgun (WGS) entry which is preliminary data.</text>
</comment>
<feature type="domain" description="NlpC/P60" evidence="5">
    <location>
        <begin position="218"/>
        <end position="341"/>
    </location>
</feature>
<dbReference type="PROSITE" id="PS51935">
    <property type="entry name" value="NLPC_P60"/>
    <property type="match status" value="1"/>
</dbReference>
<dbReference type="PANTHER" id="PTHR47053">
    <property type="entry name" value="MUREIN DD-ENDOPEPTIDASE MEPH-RELATED"/>
    <property type="match status" value="1"/>
</dbReference>
<evidence type="ECO:0000313" key="7">
    <source>
        <dbReference type="Proteomes" id="UP000245921"/>
    </source>
</evidence>
<dbReference type="PANTHER" id="PTHR47053:SF1">
    <property type="entry name" value="MUREIN DD-ENDOPEPTIDASE MEPH-RELATED"/>
    <property type="match status" value="1"/>
</dbReference>
<dbReference type="Proteomes" id="UP000245921">
    <property type="component" value="Unassembled WGS sequence"/>
</dbReference>
<comment type="similarity">
    <text evidence="1">Belongs to the peptidase C40 family.</text>
</comment>
<evidence type="ECO:0000256" key="4">
    <source>
        <dbReference type="ARBA" id="ARBA00022807"/>
    </source>
</evidence>
<dbReference type="SUPFAM" id="SSF54001">
    <property type="entry name" value="Cysteine proteinases"/>
    <property type="match status" value="1"/>
</dbReference>
<evidence type="ECO:0000259" key="5">
    <source>
        <dbReference type="PROSITE" id="PS51935"/>
    </source>
</evidence>
<dbReference type="Pfam" id="PF00877">
    <property type="entry name" value="NLPC_P60"/>
    <property type="match status" value="1"/>
</dbReference>
<keyword evidence="4" id="KW-0788">Thiol protease</keyword>
<dbReference type="InterPro" id="IPR038765">
    <property type="entry name" value="Papain-like_cys_pep_sf"/>
</dbReference>
<dbReference type="GO" id="GO:0006508">
    <property type="term" value="P:proteolysis"/>
    <property type="evidence" value="ECO:0007669"/>
    <property type="project" value="UniProtKB-KW"/>
</dbReference>
<evidence type="ECO:0000313" key="6">
    <source>
        <dbReference type="EMBL" id="PWJ92042.1"/>
    </source>
</evidence>
<name>A0AA45C6H1_9BACT</name>
<reference evidence="6 7" key="1">
    <citation type="submission" date="2018-05" db="EMBL/GenBank/DDBJ databases">
        <title>Genomic Encyclopedia of Type Strains, Phase IV (KMG-IV): sequencing the most valuable type-strain genomes for metagenomic binning, comparative biology and taxonomic classification.</title>
        <authorList>
            <person name="Goeker M."/>
        </authorList>
    </citation>
    <scope>NUCLEOTIDE SEQUENCE [LARGE SCALE GENOMIC DNA]</scope>
    <source>
        <strain evidence="6 7">DSM 24906</strain>
    </source>
</reference>
<gene>
    <name evidence="6" type="ORF">C7380_11035</name>
</gene>
<dbReference type="RefSeq" id="WP_109604964.1">
    <property type="nucleotide sequence ID" value="NZ_JAMHJO010000002.1"/>
</dbReference>
<keyword evidence="7" id="KW-1185">Reference proteome</keyword>
<proteinExistence type="inferred from homology"/>
<dbReference type="EMBL" id="QGGI01000010">
    <property type="protein sequence ID" value="PWJ92042.1"/>
    <property type="molecule type" value="Genomic_DNA"/>
</dbReference>
<dbReference type="AlphaFoldDB" id="A0AA45C6H1"/>
<dbReference type="Gene3D" id="3.90.1720.10">
    <property type="entry name" value="endopeptidase domain like (from Nostoc punctiforme)"/>
    <property type="match status" value="1"/>
</dbReference>
<keyword evidence="2" id="KW-0645">Protease</keyword>
<evidence type="ECO:0000256" key="1">
    <source>
        <dbReference type="ARBA" id="ARBA00007074"/>
    </source>
</evidence>
<dbReference type="InterPro" id="IPR000064">
    <property type="entry name" value="NLP_P60_dom"/>
</dbReference>
<keyword evidence="3" id="KW-0378">Hydrolase</keyword>
<evidence type="ECO:0000256" key="3">
    <source>
        <dbReference type="ARBA" id="ARBA00022801"/>
    </source>
</evidence>
<protein>
    <submittedName>
        <fullName evidence="6">NlpC/P60 family protein</fullName>
    </submittedName>
</protein>
<organism evidence="6 7">
    <name type="scientific">Oceanotoga teriensis</name>
    <dbReference type="NCBI Taxonomy" id="515440"/>
    <lineage>
        <taxon>Bacteria</taxon>
        <taxon>Thermotogati</taxon>
        <taxon>Thermotogota</taxon>
        <taxon>Thermotogae</taxon>
        <taxon>Petrotogales</taxon>
        <taxon>Petrotogaceae</taxon>
        <taxon>Oceanotoga</taxon>
    </lineage>
</organism>
<dbReference type="GO" id="GO:0008234">
    <property type="term" value="F:cysteine-type peptidase activity"/>
    <property type="evidence" value="ECO:0007669"/>
    <property type="project" value="UniProtKB-KW"/>
</dbReference>
<evidence type="ECO:0000256" key="2">
    <source>
        <dbReference type="ARBA" id="ARBA00022670"/>
    </source>
</evidence>